<dbReference type="Pfam" id="PF00440">
    <property type="entry name" value="TetR_N"/>
    <property type="match status" value="1"/>
</dbReference>
<keyword evidence="3" id="KW-0804">Transcription</keyword>
<dbReference type="PANTHER" id="PTHR30055">
    <property type="entry name" value="HTH-TYPE TRANSCRIPTIONAL REGULATOR RUTR"/>
    <property type="match status" value="1"/>
</dbReference>
<dbReference type="AlphaFoldDB" id="A0A7V6DNI6"/>
<evidence type="ECO:0000256" key="4">
    <source>
        <dbReference type="PROSITE-ProRule" id="PRU00335"/>
    </source>
</evidence>
<dbReference type="InterPro" id="IPR036271">
    <property type="entry name" value="Tet_transcr_reg_TetR-rel_C_sf"/>
</dbReference>
<dbReference type="InterPro" id="IPR009057">
    <property type="entry name" value="Homeodomain-like_sf"/>
</dbReference>
<reference evidence="6" key="1">
    <citation type="journal article" date="2020" name="mSystems">
        <title>Genome- and Community-Level Interaction Insights into Carbon Utilization and Element Cycling Functions of Hydrothermarchaeota in Hydrothermal Sediment.</title>
        <authorList>
            <person name="Zhou Z."/>
            <person name="Liu Y."/>
            <person name="Xu W."/>
            <person name="Pan J."/>
            <person name="Luo Z.H."/>
            <person name="Li M."/>
        </authorList>
    </citation>
    <scope>NUCLEOTIDE SEQUENCE [LARGE SCALE GENOMIC DNA]</scope>
    <source>
        <strain evidence="6">SpSt-767</strain>
    </source>
</reference>
<organism evidence="6">
    <name type="scientific">Desulfobacca acetoxidans</name>
    <dbReference type="NCBI Taxonomy" id="60893"/>
    <lineage>
        <taxon>Bacteria</taxon>
        <taxon>Pseudomonadati</taxon>
        <taxon>Thermodesulfobacteriota</taxon>
        <taxon>Desulfobaccia</taxon>
        <taxon>Desulfobaccales</taxon>
        <taxon>Desulfobaccaceae</taxon>
        <taxon>Desulfobacca</taxon>
    </lineage>
</organism>
<dbReference type="PRINTS" id="PR00455">
    <property type="entry name" value="HTHTETR"/>
</dbReference>
<dbReference type="SUPFAM" id="SSF48498">
    <property type="entry name" value="Tetracyclin repressor-like, C-terminal domain"/>
    <property type="match status" value="1"/>
</dbReference>
<name>A0A7V6DNI6_9BACT</name>
<dbReference type="Gene3D" id="1.10.10.60">
    <property type="entry name" value="Homeodomain-like"/>
    <property type="match status" value="1"/>
</dbReference>
<dbReference type="Pfam" id="PF17932">
    <property type="entry name" value="TetR_C_24"/>
    <property type="match status" value="1"/>
</dbReference>
<proteinExistence type="predicted"/>
<gene>
    <name evidence="6" type="ORF">ENV52_00490</name>
</gene>
<evidence type="ECO:0000259" key="5">
    <source>
        <dbReference type="PROSITE" id="PS50977"/>
    </source>
</evidence>
<protein>
    <submittedName>
        <fullName evidence="6">TetR/AcrR family transcriptional regulator</fullName>
    </submittedName>
</protein>
<evidence type="ECO:0000256" key="3">
    <source>
        <dbReference type="ARBA" id="ARBA00023163"/>
    </source>
</evidence>
<evidence type="ECO:0000256" key="2">
    <source>
        <dbReference type="ARBA" id="ARBA00023125"/>
    </source>
</evidence>
<evidence type="ECO:0000313" key="6">
    <source>
        <dbReference type="EMBL" id="HHS28166.1"/>
    </source>
</evidence>
<keyword evidence="1" id="KW-0805">Transcription regulation</keyword>
<accession>A0A7V6DNI6</accession>
<dbReference type="EMBL" id="DTGR01000012">
    <property type="protein sequence ID" value="HHS28166.1"/>
    <property type="molecule type" value="Genomic_DNA"/>
</dbReference>
<comment type="caution">
    <text evidence="6">The sequence shown here is derived from an EMBL/GenBank/DDBJ whole genome shotgun (WGS) entry which is preliminary data.</text>
</comment>
<dbReference type="InterPro" id="IPR050109">
    <property type="entry name" value="HTH-type_TetR-like_transc_reg"/>
</dbReference>
<dbReference type="InterPro" id="IPR001647">
    <property type="entry name" value="HTH_TetR"/>
</dbReference>
<evidence type="ECO:0000256" key="1">
    <source>
        <dbReference type="ARBA" id="ARBA00023015"/>
    </source>
</evidence>
<dbReference type="PANTHER" id="PTHR30055:SF234">
    <property type="entry name" value="HTH-TYPE TRANSCRIPTIONAL REGULATOR BETI"/>
    <property type="match status" value="1"/>
</dbReference>
<feature type="domain" description="HTH tetR-type" evidence="5">
    <location>
        <begin position="14"/>
        <end position="74"/>
    </location>
</feature>
<dbReference type="GO" id="GO:0003700">
    <property type="term" value="F:DNA-binding transcription factor activity"/>
    <property type="evidence" value="ECO:0007669"/>
    <property type="project" value="TreeGrafter"/>
</dbReference>
<dbReference type="SUPFAM" id="SSF46689">
    <property type="entry name" value="Homeodomain-like"/>
    <property type="match status" value="1"/>
</dbReference>
<sequence>MDHFPTTKKEIVAAFRTREILDAARRLMEQKGADALIMDEIAQAAGVAKGTIYLYFQSKDELIQALLSQMGEAIAHDLEAILARPDPPREKLRQVATLLLNYVDQESALFPVYLRELVRSKSGRGTPRSSLQEWEERIVGLITRIFAEGIAAKQFMPADPRLLTFLLKGLVRAVGYYQMTRDQGDTSREALPAVLTLLFSGIVIQPETPPEESTL</sequence>
<dbReference type="Gene3D" id="1.10.357.10">
    <property type="entry name" value="Tetracycline Repressor, domain 2"/>
    <property type="match status" value="1"/>
</dbReference>
<feature type="DNA-binding region" description="H-T-H motif" evidence="4">
    <location>
        <begin position="37"/>
        <end position="56"/>
    </location>
</feature>
<dbReference type="PROSITE" id="PS50977">
    <property type="entry name" value="HTH_TETR_2"/>
    <property type="match status" value="1"/>
</dbReference>
<dbReference type="GO" id="GO:0000976">
    <property type="term" value="F:transcription cis-regulatory region binding"/>
    <property type="evidence" value="ECO:0007669"/>
    <property type="project" value="TreeGrafter"/>
</dbReference>
<dbReference type="InterPro" id="IPR041490">
    <property type="entry name" value="KstR2_TetR_C"/>
</dbReference>
<keyword evidence="2 4" id="KW-0238">DNA-binding</keyword>